<evidence type="ECO:0000256" key="4">
    <source>
        <dbReference type="PROSITE-ProRule" id="PRU00169"/>
    </source>
</evidence>
<dbReference type="InterPro" id="IPR036890">
    <property type="entry name" value="HATPase_C_sf"/>
</dbReference>
<reference evidence="7 8" key="1">
    <citation type="submission" date="2020-03" db="EMBL/GenBank/DDBJ databases">
        <title>Genomic Encyclopedia of Type Strains, Phase IV (KMG-IV): sequencing the most valuable type-strain genomes for metagenomic binning, comparative biology and taxonomic classification.</title>
        <authorList>
            <person name="Goeker M."/>
        </authorList>
    </citation>
    <scope>NUCLEOTIDE SEQUENCE [LARGE SCALE GENOMIC DNA]</scope>
    <source>
        <strain evidence="7 8">DSM 24233</strain>
    </source>
</reference>
<evidence type="ECO:0000313" key="8">
    <source>
        <dbReference type="Proteomes" id="UP000580856"/>
    </source>
</evidence>
<dbReference type="Gene3D" id="3.40.50.2300">
    <property type="match status" value="1"/>
</dbReference>
<dbReference type="Pfam" id="PF02518">
    <property type="entry name" value="HATPase_c"/>
    <property type="match status" value="1"/>
</dbReference>
<dbReference type="InterPro" id="IPR001789">
    <property type="entry name" value="Sig_transdc_resp-reg_receiver"/>
</dbReference>
<keyword evidence="7" id="KW-0418">Kinase</keyword>
<dbReference type="SUPFAM" id="SSF52172">
    <property type="entry name" value="CheY-like"/>
    <property type="match status" value="1"/>
</dbReference>
<dbReference type="InterPro" id="IPR011006">
    <property type="entry name" value="CheY-like_superfamily"/>
</dbReference>
<dbReference type="PANTHER" id="PTHR45339">
    <property type="entry name" value="HYBRID SIGNAL TRANSDUCTION HISTIDINE KINASE J"/>
    <property type="match status" value="1"/>
</dbReference>
<dbReference type="CDD" id="cd00156">
    <property type="entry name" value="REC"/>
    <property type="match status" value="1"/>
</dbReference>
<evidence type="ECO:0000256" key="2">
    <source>
        <dbReference type="ARBA" id="ARBA00012438"/>
    </source>
</evidence>
<dbReference type="SUPFAM" id="SSF47384">
    <property type="entry name" value="Homodimeric domain of signal transducing histidine kinase"/>
    <property type="match status" value="1"/>
</dbReference>
<dbReference type="SMART" id="SM00387">
    <property type="entry name" value="HATPase_c"/>
    <property type="match status" value="1"/>
</dbReference>
<dbReference type="FunFam" id="3.30.565.10:FF:000010">
    <property type="entry name" value="Sensor histidine kinase RcsC"/>
    <property type="match status" value="1"/>
</dbReference>
<dbReference type="SUPFAM" id="SSF55874">
    <property type="entry name" value="ATPase domain of HSP90 chaperone/DNA topoisomerase II/histidine kinase"/>
    <property type="match status" value="1"/>
</dbReference>
<dbReference type="Gene3D" id="3.30.565.10">
    <property type="entry name" value="Histidine kinase-like ATPase, C-terminal domain"/>
    <property type="match status" value="1"/>
</dbReference>
<dbReference type="PROSITE" id="PS50110">
    <property type="entry name" value="RESPONSE_REGULATORY"/>
    <property type="match status" value="1"/>
</dbReference>
<dbReference type="InterPro" id="IPR005467">
    <property type="entry name" value="His_kinase_dom"/>
</dbReference>
<dbReference type="CDD" id="cd16922">
    <property type="entry name" value="HATPase_EvgS-ArcB-TorS-like"/>
    <property type="match status" value="1"/>
</dbReference>
<dbReference type="InterPro" id="IPR003594">
    <property type="entry name" value="HATPase_dom"/>
</dbReference>
<dbReference type="EMBL" id="JAATJA010000001">
    <property type="protein sequence ID" value="NJB66518.1"/>
    <property type="molecule type" value="Genomic_DNA"/>
</dbReference>
<dbReference type="Gene3D" id="1.10.287.130">
    <property type="match status" value="1"/>
</dbReference>
<gene>
    <name evidence="7" type="ORF">GGQ74_000158</name>
</gene>
<protein>
    <recommendedName>
        <fullName evidence="2">histidine kinase</fullName>
        <ecNumber evidence="2">2.7.13.3</ecNumber>
    </recommendedName>
</protein>
<dbReference type="Pfam" id="PF00512">
    <property type="entry name" value="HisKA"/>
    <property type="match status" value="1"/>
</dbReference>
<comment type="caution">
    <text evidence="7">The sequence shown here is derived from an EMBL/GenBank/DDBJ whole genome shotgun (WGS) entry which is preliminary data.</text>
</comment>
<evidence type="ECO:0000256" key="3">
    <source>
        <dbReference type="ARBA" id="ARBA00022553"/>
    </source>
</evidence>
<dbReference type="InterPro" id="IPR036097">
    <property type="entry name" value="HisK_dim/P_sf"/>
</dbReference>
<dbReference type="PRINTS" id="PR00344">
    <property type="entry name" value="BCTRLSENSOR"/>
</dbReference>
<dbReference type="SMART" id="SM00388">
    <property type="entry name" value="HisKA"/>
    <property type="match status" value="1"/>
</dbReference>
<dbReference type="InterPro" id="IPR003661">
    <property type="entry name" value="HisK_dim/P_dom"/>
</dbReference>
<accession>A0A846QDR6</accession>
<dbReference type="AlphaFoldDB" id="A0A846QDR6"/>
<dbReference type="Proteomes" id="UP000580856">
    <property type="component" value="Unassembled WGS sequence"/>
</dbReference>
<dbReference type="RefSeq" id="WP_167939650.1">
    <property type="nucleotide sequence ID" value="NZ_JAATJA010000001.1"/>
</dbReference>
<comment type="catalytic activity">
    <reaction evidence="1">
        <text>ATP + protein L-histidine = ADP + protein N-phospho-L-histidine.</text>
        <dbReference type="EC" id="2.7.13.3"/>
    </reaction>
</comment>
<keyword evidence="7" id="KW-0808">Transferase</keyword>
<keyword evidence="3 4" id="KW-0597">Phosphoprotein</keyword>
<sequence length="436" mass="49265">MRDDRLLFPGGQGGEPLVFAREDDAAVADRERWKLLVVDDEREVHALTRLVLGDFLFDGVGLEFLHAYSAAEARGVLEQNGDVAVILLDVVMETPDAGLVLTQWIREELGNPFVRIVLRTGQPGEAPEKRVLLEYEINDYKYKTELTDERLFASLTTAVRSYRHLRELERSRAELEVERDRAESARLARDQFLANMSHELRTPLNGILGLTNLLMEKMVAGEDMEYCRMIRKSGEGLLAILNNALEMSSIREGTLVLEERPFRLRTEIARTMDVMQIQAGWKSLELHWNVDPRVPERLIGDAARLRQILVNMLVNAIRFTERGAVTLSVFLLDENFAATIGDRTPSPRDEDEIALFFVVSDTGIGIPADRLESIFEPFSLGEDYMTKRLSGAGLGLAISRDIIQRMNGCIWVESEPTEGSQFYFSLCFRVAEPMAG</sequence>
<dbReference type="EC" id="2.7.13.3" evidence="2"/>
<evidence type="ECO:0000259" key="6">
    <source>
        <dbReference type="PROSITE" id="PS50110"/>
    </source>
</evidence>
<feature type="domain" description="Histidine kinase" evidence="5">
    <location>
        <begin position="195"/>
        <end position="430"/>
    </location>
</feature>
<evidence type="ECO:0000313" key="7">
    <source>
        <dbReference type="EMBL" id="NJB66518.1"/>
    </source>
</evidence>
<dbReference type="PANTHER" id="PTHR45339:SF5">
    <property type="entry name" value="HISTIDINE KINASE"/>
    <property type="match status" value="1"/>
</dbReference>
<proteinExistence type="predicted"/>
<dbReference type="CDD" id="cd00082">
    <property type="entry name" value="HisKA"/>
    <property type="match status" value="1"/>
</dbReference>
<feature type="modified residue" description="4-aspartylphosphate" evidence="4">
    <location>
        <position position="89"/>
    </location>
</feature>
<dbReference type="InterPro" id="IPR004358">
    <property type="entry name" value="Sig_transdc_His_kin-like_C"/>
</dbReference>
<organism evidence="7 8">
    <name type="scientific">Desulfobaculum xiamenense</name>
    <dbReference type="NCBI Taxonomy" id="995050"/>
    <lineage>
        <taxon>Bacteria</taxon>
        <taxon>Pseudomonadati</taxon>
        <taxon>Thermodesulfobacteriota</taxon>
        <taxon>Desulfovibrionia</taxon>
        <taxon>Desulfovibrionales</taxon>
        <taxon>Desulfovibrionaceae</taxon>
        <taxon>Desulfobaculum</taxon>
    </lineage>
</organism>
<dbReference type="GO" id="GO:0000155">
    <property type="term" value="F:phosphorelay sensor kinase activity"/>
    <property type="evidence" value="ECO:0007669"/>
    <property type="project" value="InterPro"/>
</dbReference>
<name>A0A846QDR6_9BACT</name>
<dbReference type="PROSITE" id="PS50109">
    <property type="entry name" value="HIS_KIN"/>
    <property type="match status" value="1"/>
</dbReference>
<feature type="domain" description="Response regulatory" evidence="6">
    <location>
        <begin position="34"/>
        <end position="158"/>
    </location>
</feature>
<evidence type="ECO:0000256" key="1">
    <source>
        <dbReference type="ARBA" id="ARBA00000085"/>
    </source>
</evidence>
<evidence type="ECO:0000259" key="5">
    <source>
        <dbReference type="PROSITE" id="PS50109"/>
    </source>
</evidence>
<keyword evidence="8" id="KW-1185">Reference proteome</keyword>